<dbReference type="InterPro" id="IPR036291">
    <property type="entry name" value="NAD(P)-bd_dom_sf"/>
</dbReference>
<evidence type="ECO:0000259" key="5">
    <source>
        <dbReference type="Pfam" id="PF16363"/>
    </source>
</evidence>
<dbReference type="PANTHER" id="PTHR43715:SF1">
    <property type="entry name" value="GDP-MANNOSE 4,6 DEHYDRATASE"/>
    <property type="match status" value="1"/>
</dbReference>
<evidence type="ECO:0000256" key="4">
    <source>
        <dbReference type="ARBA" id="ARBA00023239"/>
    </source>
</evidence>
<dbReference type="InterPro" id="IPR016040">
    <property type="entry name" value="NAD(P)-bd_dom"/>
</dbReference>
<proteinExistence type="inferred from homology"/>
<dbReference type="GO" id="GO:0008446">
    <property type="term" value="F:GDP-mannose 4,6-dehydratase activity"/>
    <property type="evidence" value="ECO:0007669"/>
    <property type="project" value="UniProtKB-EC"/>
</dbReference>
<dbReference type="SUPFAM" id="SSF51735">
    <property type="entry name" value="NAD(P)-binding Rossmann-fold domains"/>
    <property type="match status" value="1"/>
</dbReference>
<dbReference type="EMBL" id="KN817540">
    <property type="protein sequence ID" value="KJA23833.1"/>
    <property type="molecule type" value="Genomic_DNA"/>
</dbReference>
<comment type="similarity">
    <text evidence="2">Belongs to the NAD(P)-dependent epimerase/dehydratase family. GDP-mannose 4,6-dehydratase subfamily.</text>
</comment>
<dbReference type="Pfam" id="PF16363">
    <property type="entry name" value="GDP_Man_Dehyd"/>
    <property type="match status" value="1"/>
</dbReference>
<dbReference type="EC" id="4.2.1.47" evidence="3"/>
<evidence type="ECO:0000313" key="7">
    <source>
        <dbReference type="Proteomes" id="UP000054270"/>
    </source>
</evidence>
<accession>A0A0D2MJH8</accession>
<dbReference type="PANTHER" id="PTHR43715">
    <property type="entry name" value="GDP-MANNOSE 4,6-DEHYDRATASE"/>
    <property type="match status" value="1"/>
</dbReference>
<comment type="cofactor">
    <cofactor evidence="1">
        <name>NADP(+)</name>
        <dbReference type="ChEBI" id="CHEBI:58349"/>
    </cofactor>
</comment>
<dbReference type="AlphaFoldDB" id="A0A0D2MJH8"/>
<feature type="domain" description="NAD(P)-binding" evidence="5">
    <location>
        <begin position="28"/>
        <end position="358"/>
    </location>
</feature>
<organism evidence="6 7">
    <name type="scientific">Hypholoma sublateritium (strain FD-334 SS-4)</name>
    <dbReference type="NCBI Taxonomy" id="945553"/>
    <lineage>
        <taxon>Eukaryota</taxon>
        <taxon>Fungi</taxon>
        <taxon>Dikarya</taxon>
        <taxon>Basidiomycota</taxon>
        <taxon>Agaricomycotina</taxon>
        <taxon>Agaricomycetes</taxon>
        <taxon>Agaricomycetidae</taxon>
        <taxon>Agaricales</taxon>
        <taxon>Agaricineae</taxon>
        <taxon>Strophariaceae</taxon>
        <taxon>Hypholoma</taxon>
    </lineage>
</organism>
<dbReference type="GO" id="GO:0042351">
    <property type="term" value="P:'de novo' GDP-L-fucose biosynthetic process"/>
    <property type="evidence" value="ECO:0007669"/>
    <property type="project" value="TreeGrafter"/>
</dbReference>
<dbReference type="HAMAP" id="MF_00955">
    <property type="entry name" value="GDP_Man_dehydratase"/>
    <property type="match status" value="1"/>
</dbReference>
<dbReference type="STRING" id="945553.A0A0D2MJH8"/>
<evidence type="ECO:0000256" key="2">
    <source>
        <dbReference type="ARBA" id="ARBA00009263"/>
    </source>
</evidence>
<sequence length="374" mass="42016">MSIADIAPPFAMLKPPPVVEYQQRKVALISGITGQDGSYLTELLLEKGYQVHGIIRRSSSFNTGRLHHLYEDQHERPGKFKLHYGDLSDSTNLVYIIAQVQPTEVYNLGAQSHVKVSFEMAEYTGDVDGLGTLRLLDAIRTCGLEKHVKFYQASTSELYGKVVETPQSETTPFYPRSPYGCAKLYAYWIVVNYREAYGMYACNGILFNHESPRRGRTFVTRKITRAAAEISLGKQSCLYLGNIDAQRDWGHARDYVEGMWMMLQQPQADDFVLATGETHRVREFVVKSFSAVGITLRWEGSGENEVGIDVKTGKVVVKVDPKYFRPAEVELLLGNPAKAERVLGWKRKVDFNSLVSEMVNADLKAAGSLVEDQN</sequence>
<gene>
    <name evidence="6" type="ORF">HYPSUDRAFT_39345</name>
</gene>
<dbReference type="Gene3D" id="3.90.25.10">
    <property type="entry name" value="UDP-galactose 4-epimerase, domain 1"/>
    <property type="match status" value="1"/>
</dbReference>
<protein>
    <recommendedName>
        <fullName evidence="3">GDP-mannose 4,6-dehydratase</fullName>
        <ecNumber evidence="3">4.2.1.47</ecNumber>
    </recommendedName>
</protein>
<reference evidence="7" key="1">
    <citation type="submission" date="2014-04" db="EMBL/GenBank/DDBJ databases">
        <title>Evolutionary Origins and Diversification of the Mycorrhizal Mutualists.</title>
        <authorList>
            <consortium name="DOE Joint Genome Institute"/>
            <consortium name="Mycorrhizal Genomics Consortium"/>
            <person name="Kohler A."/>
            <person name="Kuo A."/>
            <person name="Nagy L.G."/>
            <person name="Floudas D."/>
            <person name="Copeland A."/>
            <person name="Barry K.W."/>
            <person name="Cichocki N."/>
            <person name="Veneault-Fourrey C."/>
            <person name="LaButti K."/>
            <person name="Lindquist E.A."/>
            <person name="Lipzen A."/>
            <person name="Lundell T."/>
            <person name="Morin E."/>
            <person name="Murat C."/>
            <person name="Riley R."/>
            <person name="Ohm R."/>
            <person name="Sun H."/>
            <person name="Tunlid A."/>
            <person name="Henrissat B."/>
            <person name="Grigoriev I.V."/>
            <person name="Hibbett D.S."/>
            <person name="Martin F."/>
        </authorList>
    </citation>
    <scope>NUCLEOTIDE SEQUENCE [LARGE SCALE GENOMIC DNA]</scope>
    <source>
        <strain evidence="7">FD-334 SS-4</strain>
    </source>
</reference>
<dbReference type="FunFam" id="3.40.50.720:FF:000924">
    <property type="entry name" value="GDP-mannose 4,6 dehydratase"/>
    <property type="match status" value="1"/>
</dbReference>
<dbReference type="CDD" id="cd05260">
    <property type="entry name" value="GDP_MD_SDR_e"/>
    <property type="match status" value="1"/>
</dbReference>
<dbReference type="OMA" id="HWQTVNY"/>
<dbReference type="NCBIfam" id="TIGR01472">
    <property type="entry name" value="gmd"/>
    <property type="match status" value="1"/>
</dbReference>
<dbReference type="Gene3D" id="3.40.50.720">
    <property type="entry name" value="NAD(P)-binding Rossmann-like Domain"/>
    <property type="match status" value="1"/>
</dbReference>
<name>A0A0D2MJH8_HYPSF</name>
<evidence type="ECO:0000256" key="1">
    <source>
        <dbReference type="ARBA" id="ARBA00001937"/>
    </source>
</evidence>
<evidence type="ECO:0000256" key="3">
    <source>
        <dbReference type="ARBA" id="ARBA00011989"/>
    </source>
</evidence>
<dbReference type="Proteomes" id="UP000054270">
    <property type="component" value="Unassembled WGS sequence"/>
</dbReference>
<dbReference type="OrthoDB" id="10253554at2759"/>
<keyword evidence="4" id="KW-0456">Lyase</keyword>
<evidence type="ECO:0000313" key="6">
    <source>
        <dbReference type="EMBL" id="KJA23833.1"/>
    </source>
</evidence>
<keyword evidence="7" id="KW-1185">Reference proteome</keyword>
<dbReference type="InterPro" id="IPR006368">
    <property type="entry name" value="GDP_Man_deHydtase"/>
</dbReference>